<dbReference type="EMBL" id="FNUG01000002">
    <property type="protein sequence ID" value="SEE70429.1"/>
    <property type="molecule type" value="Genomic_DNA"/>
</dbReference>
<dbReference type="Gene3D" id="3.30.450.20">
    <property type="entry name" value="PAS domain"/>
    <property type="match status" value="5"/>
</dbReference>
<dbReference type="PROSITE" id="PS50112">
    <property type="entry name" value="PAS"/>
    <property type="match status" value="1"/>
</dbReference>
<dbReference type="AlphaFoldDB" id="A0A1H5KZX5"/>
<evidence type="ECO:0000259" key="7">
    <source>
        <dbReference type="PROSITE" id="PS50109"/>
    </source>
</evidence>
<proteinExistence type="predicted"/>
<dbReference type="Pfam" id="PF08447">
    <property type="entry name" value="PAS_3"/>
    <property type="match status" value="2"/>
</dbReference>
<keyword evidence="4" id="KW-0808">Transferase</keyword>
<evidence type="ECO:0000256" key="2">
    <source>
        <dbReference type="ARBA" id="ARBA00012438"/>
    </source>
</evidence>
<dbReference type="STRING" id="390640.SAMN04488034_10276"/>
<dbReference type="InterPro" id="IPR011006">
    <property type="entry name" value="CheY-like_superfamily"/>
</dbReference>
<dbReference type="GO" id="GO:0000155">
    <property type="term" value="F:phosphorelay sensor kinase activity"/>
    <property type="evidence" value="ECO:0007669"/>
    <property type="project" value="InterPro"/>
</dbReference>
<dbReference type="Proteomes" id="UP000199448">
    <property type="component" value="Unassembled WGS sequence"/>
</dbReference>
<comment type="catalytic activity">
    <reaction evidence="1">
        <text>ATP + protein L-histidine = ADP + protein N-phospho-L-histidine.</text>
        <dbReference type="EC" id="2.7.13.3"/>
    </reaction>
</comment>
<dbReference type="PROSITE" id="PS50109">
    <property type="entry name" value="HIS_KIN"/>
    <property type="match status" value="1"/>
</dbReference>
<dbReference type="Pfam" id="PF02518">
    <property type="entry name" value="HATPase_c"/>
    <property type="match status" value="1"/>
</dbReference>
<dbReference type="NCBIfam" id="TIGR00229">
    <property type="entry name" value="sensory_box"/>
    <property type="match status" value="3"/>
</dbReference>
<dbReference type="SUPFAM" id="SSF55874">
    <property type="entry name" value="ATPase domain of HSP90 chaperone/DNA topoisomerase II/histidine kinase"/>
    <property type="match status" value="1"/>
</dbReference>
<dbReference type="SMART" id="SM00387">
    <property type="entry name" value="HATPase_c"/>
    <property type="match status" value="1"/>
</dbReference>
<protein>
    <recommendedName>
        <fullName evidence="2">histidine kinase</fullName>
        <ecNumber evidence="2">2.7.13.3</ecNumber>
    </recommendedName>
</protein>
<evidence type="ECO:0000313" key="10">
    <source>
        <dbReference type="EMBL" id="SEE70429.1"/>
    </source>
</evidence>
<evidence type="ECO:0000259" key="9">
    <source>
        <dbReference type="PROSITE" id="PS50113"/>
    </source>
</evidence>
<organism evidence="10 11">
    <name type="scientific">Salinimicrobium catena</name>
    <dbReference type="NCBI Taxonomy" id="390640"/>
    <lineage>
        <taxon>Bacteria</taxon>
        <taxon>Pseudomonadati</taxon>
        <taxon>Bacteroidota</taxon>
        <taxon>Flavobacteriia</taxon>
        <taxon>Flavobacteriales</taxon>
        <taxon>Flavobacteriaceae</taxon>
        <taxon>Salinimicrobium</taxon>
    </lineage>
</organism>
<dbReference type="InterPro" id="IPR003661">
    <property type="entry name" value="HisK_dim/P_dom"/>
</dbReference>
<dbReference type="SUPFAM" id="SSF55785">
    <property type="entry name" value="PYP-like sensor domain (PAS domain)"/>
    <property type="match status" value="5"/>
</dbReference>
<feature type="domain" description="PAC" evidence="9">
    <location>
        <begin position="219"/>
        <end position="270"/>
    </location>
</feature>
<dbReference type="CDD" id="cd00082">
    <property type="entry name" value="HisKA"/>
    <property type="match status" value="1"/>
</dbReference>
<evidence type="ECO:0000259" key="8">
    <source>
        <dbReference type="PROSITE" id="PS50112"/>
    </source>
</evidence>
<feature type="domain" description="PAC" evidence="9">
    <location>
        <begin position="725"/>
        <end position="777"/>
    </location>
</feature>
<dbReference type="PRINTS" id="PR00344">
    <property type="entry name" value="BCTRLSENSOR"/>
</dbReference>
<dbReference type="InterPro" id="IPR005467">
    <property type="entry name" value="His_kinase_dom"/>
</dbReference>
<dbReference type="SMART" id="SM00091">
    <property type="entry name" value="PAS"/>
    <property type="match status" value="4"/>
</dbReference>
<dbReference type="PROSITE" id="PS50113">
    <property type="entry name" value="PAC"/>
    <property type="match status" value="3"/>
</dbReference>
<accession>A0A1H5KZX5</accession>
<dbReference type="SMART" id="SM00086">
    <property type="entry name" value="PAC"/>
    <property type="match status" value="3"/>
</dbReference>
<dbReference type="InterPro" id="IPR035965">
    <property type="entry name" value="PAS-like_dom_sf"/>
</dbReference>
<dbReference type="InterPro" id="IPR036097">
    <property type="entry name" value="HisK_dim/P_sf"/>
</dbReference>
<evidence type="ECO:0000256" key="6">
    <source>
        <dbReference type="SAM" id="Coils"/>
    </source>
</evidence>
<dbReference type="Pfam" id="PF13426">
    <property type="entry name" value="PAS_9"/>
    <property type="match status" value="1"/>
</dbReference>
<dbReference type="SUPFAM" id="SSF52172">
    <property type="entry name" value="CheY-like"/>
    <property type="match status" value="1"/>
</dbReference>
<dbReference type="RefSeq" id="WP_093112423.1">
    <property type="nucleotide sequence ID" value="NZ_FNGG01000002.1"/>
</dbReference>
<evidence type="ECO:0000256" key="5">
    <source>
        <dbReference type="ARBA" id="ARBA00022777"/>
    </source>
</evidence>
<dbReference type="PANTHER" id="PTHR43304:SF1">
    <property type="entry name" value="PAC DOMAIN-CONTAINING PROTEIN"/>
    <property type="match status" value="1"/>
</dbReference>
<dbReference type="Pfam" id="PF00512">
    <property type="entry name" value="HisKA"/>
    <property type="match status" value="1"/>
</dbReference>
<sequence>MERNTEEVKFLYFTSGIIDELALFNQVFGDKAKMLETQIVTNIEDFDDELRKDPADVILIDHTASFNHSELALIIMQRNGLDIPLILLIDEGSEEEAIGFLSKGVDDYIFLDRPYRLPISVRKIRKKYFFKAEKEVVLQQLREKSSKLQTAQRIAKLGYWEKDMESHDLFWTDEVYRIWGRNKDSYTPTFESFVQSIHPGDKERFLSENDAAVAGLRSMDFEYRIILPDGRIKWVHERGALSFTESGRRVFEGTVQDITEEKLNSQKLVTNESRILGILKSQTNYLIRVDLEGNYSYCNEKFTQDFKWIFSDQNLIGKPALSSVKESSHSQLKDIFYKCLSQPNNVVQAQIEKLQEEGGEKFTIWDFVCLTDAEGTPVEIQGVGIDIMDRVEVEQNLVESNKRYELVTKATSDAIYDWDCLTGEILWSSNYSRLFGYSEDLAPTNIDSWFAKVHPEDAHVYSELTKILEGTTNFWQVEYRYRRSNGNYAHVLEKGTIVRNEAGQAVRMVGAIQDITDRKEAMQKLMRSESRHKGIIQSQTNYVIRIDLEGKYSYCNEKFFQDYAWIYGGNLIGENSLDSVMNYHHDRLAEVSKKCLANPGQVFQVEVDKPGINNTVKTTLWDMIFLAYSSSQKEELQCVGIDITDRVKAEKDNLFQANLLDKIGQAVIATDNEGLITYWNKAATEMYGWSRKEVLGRNILRFTLSSKSREKGKEILDAMKQGRSWSGELFVRRKDGSAFPALITDSPFFDESGKFGGFIGVSSDITERKKANDKMLELNQNLRNYTNELVTANKGLEQFSYIVSHNLRAPVANILGLGELISSGDYSEDLKQQLLQEVISNVKRLDSVITDLNDILQVKVGMSEKKEKVSLEGLVESITLGISRALDQDKIEIRTNFSEVPEFNAPKSYLHSIFSNLISNSIKYRRPGVELVLEVNSRKGNDKTIFEFCDNGMGIDLEKKGNQIFGLYKRFHNHVEGKGMGLFMVKTQVELLGGVINVYSRVNEGTRFVLEFKNEGTQIIEDEKRTAVFPG</sequence>
<dbReference type="OrthoDB" id="5522855at2"/>
<keyword evidence="5" id="KW-0418">Kinase</keyword>
<dbReference type="PANTHER" id="PTHR43304">
    <property type="entry name" value="PHYTOCHROME-LIKE PROTEIN CPH1"/>
    <property type="match status" value="1"/>
</dbReference>
<dbReference type="InterPro" id="IPR013655">
    <property type="entry name" value="PAS_fold_3"/>
</dbReference>
<dbReference type="Gene3D" id="3.30.565.10">
    <property type="entry name" value="Histidine kinase-like ATPase, C-terminal domain"/>
    <property type="match status" value="1"/>
</dbReference>
<dbReference type="InterPro" id="IPR052162">
    <property type="entry name" value="Sensor_kinase/Photoreceptor"/>
</dbReference>
<reference evidence="10 11" key="1">
    <citation type="submission" date="2016-10" db="EMBL/GenBank/DDBJ databases">
        <authorList>
            <person name="de Groot N.N."/>
        </authorList>
    </citation>
    <scope>NUCLEOTIDE SEQUENCE [LARGE SCALE GENOMIC DNA]</scope>
    <source>
        <strain evidence="10 11">DSM 23553</strain>
    </source>
</reference>
<evidence type="ECO:0000256" key="1">
    <source>
        <dbReference type="ARBA" id="ARBA00000085"/>
    </source>
</evidence>
<keyword evidence="11" id="KW-1185">Reference proteome</keyword>
<feature type="domain" description="Histidine kinase" evidence="7">
    <location>
        <begin position="802"/>
        <end position="1016"/>
    </location>
</feature>
<dbReference type="Gene3D" id="2.10.70.100">
    <property type="match status" value="1"/>
</dbReference>
<dbReference type="Gene3D" id="1.10.287.130">
    <property type="match status" value="1"/>
</dbReference>
<feature type="domain" description="PAC" evidence="9">
    <location>
        <begin position="475"/>
        <end position="527"/>
    </location>
</feature>
<dbReference type="InterPro" id="IPR000014">
    <property type="entry name" value="PAS"/>
</dbReference>
<evidence type="ECO:0000256" key="3">
    <source>
        <dbReference type="ARBA" id="ARBA00022553"/>
    </source>
</evidence>
<dbReference type="InterPro" id="IPR004358">
    <property type="entry name" value="Sig_transdc_His_kin-like_C"/>
</dbReference>
<dbReference type="CDD" id="cd00130">
    <property type="entry name" value="PAS"/>
    <property type="match status" value="3"/>
</dbReference>
<name>A0A1H5KZX5_9FLAO</name>
<evidence type="ECO:0000256" key="4">
    <source>
        <dbReference type="ARBA" id="ARBA00022679"/>
    </source>
</evidence>
<gene>
    <name evidence="10" type="ORF">SAMN04488034_10276</name>
</gene>
<dbReference type="InterPro" id="IPR000700">
    <property type="entry name" value="PAS-assoc_C"/>
</dbReference>
<evidence type="ECO:0000313" key="11">
    <source>
        <dbReference type="Proteomes" id="UP000199448"/>
    </source>
</evidence>
<keyword evidence="3" id="KW-0597">Phosphoprotein</keyword>
<dbReference type="EC" id="2.7.13.3" evidence="2"/>
<keyword evidence="6" id="KW-0175">Coiled coil</keyword>
<dbReference type="InterPro" id="IPR001610">
    <property type="entry name" value="PAC"/>
</dbReference>
<dbReference type="SMART" id="SM00388">
    <property type="entry name" value="HisKA"/>
    <property type="match status" value="1"/>
</dbReference>
<dbReference type="SUPFAM" id="SSF47384">
    <property type="entry name" value="Homodimeric domain of signal transducing histidine kinase"/>
    <property type="match status" value="1"/>
</dbReference>
<feature type="domain" description="PAS" evidence="8">
    <location>
        <begin position="659"/>
        <end position="723"/>
    </location>
</feature>
<dbReference type="InterPro" id="IPR036890">
    <property type="entry name" value="HATPase_C_sf"/>
</dbReference>
<feature type="coiled-coil region" evidence="6">
    <location>
        <begin position="768"/>
        <end position="795"/>
    </location>
</feature>
<dbReference type="InterPro" id="IPR003594">
    <property type="entry name" value="HATPase_dom"/>
</dbReference>